<dbReference type="EMBL" id="BKCJ010004027">
    <property type="protein sequence ID" value="GEU58585.1"/>
    <property type="molecule type" value="Genomic_DNA"/>
</dbReference>
<accession>A0A6L2LEC0</accession>
<feature type="region of interest" description="Disordered" evidence="1">
    <location>
        <begin position="86"/>
        <end position="114"/>
    </location>
</feature>
<reference evidence="3" key="1">
    <citation type="journal article" date="2019" name="Sci. Rep.">
        <title>Draft genome of Tanacetum cinerariifolium, the natural source of mosquito coil.</title>
        <authorList>
            <person name="Yamashiro T."/>
            <person name="Shiraishi A."/>
            <person name="Satake H."/>
            <person name="Nakayama K."/>
        </authorList>
    </citation>
    <scope>NUCLEOTIDE SEQUENCE</scope>
</reference>
<dbReference type="InterPro" id="IPR043502">
    <property type="entry name" value="DNA/RNA_pol_sf"/>
</dbReference>
<feature type="compositionally biased region" description="Acidic residues" evidence="1">
    <location>
        <begin position="228"/>
        <end position="238"/>
    </location>
</feature>
<feature type="compositionally biased region" description="Low complexity" evidence="1">
    <location>
        <begin position="216"/>
        <end position="227"/>
    </location>
</feature>
<feature type="domain" description="Reverse transcriptase Ty1/copia-type" evidence="2">
    <location>
        <begin position="325"/>
        <end position="440"/>
    </location>
</feature>
<feature type="compositionally biased region" description="Polar residues" evidence="1">
    <location>
        <begin position="189"/>
        <end position="200"/>
    </location>
</feature>
<dbReference type="SUPFAM" id="SSF56672">
    <property type="entry name" value="DNA/RNA polymerases"/>
    <property type="match status" value="1"/>
</dbReference>
<proteinExistence type="predicted"/>
<dbReference type="PANTHER" id="PTHR11439">
    <property type="entry name" value="GAG-POL-RELATED RETROTRANSPOSON"/>
    <property type="match status" value="1"/>
</dbReference>
<evidence type="ECO:0000256" key="1">
    <source>
        <dbReference type="SAM" id="MobiDB-lite"/>
    </source>
</evidence>
<dbReference type="InterPro" id="IPR013103">
    <property type="entry name" value="RVT_2"/>
</dbReference>
<feature type="region of interest" description="Disordered" evidence="1">
    <location>
        <begin position="1"/>
        <end position="20"/>
    </location>
</feature>
<protein>
    <submittedName>
        <fullName evidence="3">Ribonuclease H-like domain-containing protein</fullName>
    </submittedName>
</protein>
<dbReference type="CDD" id="cd09272">
    <property type="entry name" value="RNase_HI_RT_Ty1"/>
    <property type="match status" value="1"/>
</dbReference>
<sequence length="617" mass="70115">MTDKVVPNNSHVKAKKTEVEDHHRIPSISYKTKSVTACNDSLKSKTSNVNDICATCGKCLIDSNHFACVTKLLHDVNARTKKPNVVPISTRKPKSQAKKSVATPHKKTVASDTTTQKSKSYYRMLHEKTSKAWKWLVPQRQKASDYDNSDPVPQIQNVLPSVDTTALSQQELDLLFGPLYDEFFNAGTSSVNKSSSPTENSKQRDIPPTTNIQSSTEPTNPTNANAEENNDNQAEDETNPFYTPVREVVESSSRNIGNSHMHTFNQPQYSEYRWTKDHPLKQVHGNPSKPVQTRRQLATDHEMCMFALTVSTVEPKNIKEAMADSTWINAMQEELHQFDRIQVWKLVDKPFGKNEEGIDFEESLAPVARLEAVRIFVAYVAHKCFPIYQMDVKMKFLDGPLKKEVYVTQSDGFVDPNHPDKVYRLRKALYGLKQAPRAWSLMYLTSSRPDIVQAICYCARYQARPTEKHLKEVKRIFRYLRGTIGMGLWYPKDSGFELTTFLDADHVGCIDTRKSTSGGIRFLGDKLVSWISMKQDCTAMSSAEAAYMALSASCAQVMWMRTQLKDYGFNYNQIPLYCDSQSAIAISCNPVQHSRTKHIHTRYHFIKEQVENGIIEL</sequence>
<evidence type="ECO:0000259" key="2">
    <source>
        <dbReference type="Pfam" id="PF07727"/>
    </source>
</evidence>
<dbReference type="PANTHER" id="PTHR11439:SF509">
    <property type="entry name" value="RNA-DIRECTED DNA POLYMERASE"/>
    <property type="match status" value="1"/>
</dbReference>
<dbReference type="AlphaFoldDB" id="A0A6L2LEC0"/>
<gene>
    <name evidence="3" type="ORF">Tci_030563</name>
</gene>
<organism evidence="3">
    <name type="scientific">Tanacetum cinerariifolium</name>
    <name type="common">Dalmatian daisy</name>
    <name type="synonym">Chrysanthemum cinerariifolium</name>
    <dbReference type="NCBI Taxonomy" id="118510"/>
    <lineage>
        <taxon>Eukaryota</taxon>
        <taxon>Viridiplantae</taxon>
        <taxon>Streptophyta</taxon>
        <taxon>Embryophyta</taxon>
        <taxon>Tracheophyta</taxon>
        <taxon>Spermatophyta</taxon>
        <taxon>Magnoliopsida</taxon>
        <taxon>eudicotyledons</taxon>
        <taxon>Gunneridae</taxon>
        <taxon>Pentapetalae</taxon>
        <taxon>asterids</taxon>
        <taxon>campanulids</taxon>
        <taxon>Asterales</taxon>
        <taxon>Asteraceae</taxon>
        <taxon>Asteroideae</taxon>
        <taxon>Anthemideae</taxon>
        <taxon>Anthemidinae</taxon>
        <taxon>Tanacetum</taxon>
    </lineage>
</organism>
<evidence type="ECO:0000313" key="3">
    <source>
        <dbReference type="EMBL" id="GEU58585.1"/>
    </source>
</evidence>
<feature type="region of interest" description="Disordered" evidence="1">
    <location>
        <begin position="189"/>
        <end position="241"/>
    </location>
</feature>
<comment type="caution">
    <text evidence="3">The sequence shown here is derived from an EMBL/GenBank/DDBJ whole genome shotgun (WGS) entry which is preliminary data.</text>
</comment>
<dbReference type="Pfam" id="PF07727">
    <property type="entry name" value="RVT_2"/>
    <property type="match status" value="1"/>
</dbReference>
<name>A0A6L2LEC0_TANCI</name>